<keyword evidence="8" id="KW-1185">Reference proteome</keyword>
<dbReference type="EMBL" id="JARKIF010000003">
    <property type="protein sequence ID" value="KAJ7644454.1"/>
    <property type="molecule type" value="Genomic_DNA"/>
</dbReference>
<keyword evidence="3 4" id="KW-0520">NAD</keyword>
<dbReference type="AlphaFoldDB" id="A0AAD7CBL2"/>
<feature type="region of interest" description="Disordered" evidence="5">
    <location>
        <begin position="1"/>
        <end position="20"/>
    </location>
</feature>
<evidence type="ECO:0000313" key="8">
    <source>
        <dbReference type="Proteomes" id="UP001221142"/>
    </source>
</evidence>
<sequence length="1034" mass="115177">MSSLQVPGRPPLSSTSTDNLIKDLPGYKTPVFAGKDAQRALVEQEVSNKGFIPAPLVHGEVDWFYTNLGIDDTYFANENAAIISDHIIALYAAKIQAYTKHEENIVIDLEKINDNGSGATFIHTSPPGVTSTEGPGAACEVRIDDLFLDTDIPYRLETFRSQGAVSATASQQLRCYFVSRCNFPPLPKEDTDDIRAYSDPVFLEKASENTLALYQTAMRAVKARRYGPVISHYQVEGTRQHRLVIAYDSRSSGTRHFFSALSNLYHFYALYSVRKYVEQFSNGVTIISLYLNPLPASLGNNNGAPAPPPIEHSIHQVLKEASLLFCLPDNPFFLPKAPGSHAVQEATYAYAGWIFAQHFCNRLGPAYLSLRNVLDESDPAHAEVLNDIKRRFREETFTRESIAGVISAYPELIRLLYVNFALTHYPASPEDDAAQLMPTLSYQRLTAAQPLSDEELYDKLRRTVPNKGDLQVLESFLVFNKHILKTNFYQPTKVALSFRLAPDFLPEVEYPKKPFGMFIVIGNEFRGFHIRFRDVARGGIRIVMSRNKENYSINQRMLFDENYGLASTQSLKNKDIPEGGAKGTILPSLGASPRLCFEKYVDSIVDLLIPGQSPGIKERLVDLYGKPELLFFGPDEGTADMMDWAAIHARERGAETWWKSFTTGKSAETLGGVPHDTYGMTSLSIRQYVLGIYKQLGLREKDITKVQTGGPDGDLGSNEILLSQDRTTVVIDGSGVLVDPVGLDRAELIRLAKLRVPVANFDKSKLSKDGYLVKVEEHDVKLPSGEVVLDGTDFRNGAHLRFKADLFVPCGGRPEAINISNMAALVDSEGKPHFKYIVEGANLFITQQARLYLEKRKIILFKDSSTNKGGVTSSSLEVLAGLALSTEEYMDLMIFKGGKPSEFYQSYVRDVQAKITENAAMEFQCIWREHGRCAGAKSRTAISDELSSTLNNLQAELESSDLFEDVPSREGVIGRAIPATLVNKIGLQTLLKRLPEPYQRALFSSWVASHFIYKYGVNGSSVDFFHFARDLARK</sequence>
<dbReference type="InterPro" id="IPR016210">
    <property type="entry name" value="NAD-GDH_euk"/>
</dbReference>
<dbReference type="InterPro" id="IPR036291">
    <property type="entry name" value="NAD(P)-bd_dom_sf"/>
</dbReference>
<comment type="caution">
    <text evidence="7">The sequence shown here is derived from an EMBL/GenBank/DDBJ whole genome shotgun (WGS) entry which is preliminary data.</text>
</comment>
<proteinExistence type="inferred from homology"/>
<dbReference type="PANTHER" id="PTHR11606:SF24">
    <property type="entry name" value="NAD-SPECIFIC GLUTAMATE DEHYDROGENASE"/>
    <property type="match status" value="1"/>
</dbReference>
<evidence type="ECO:0000256" key="2">
    <source>
        <dbReference type="ARBA" id="ARBA00023002"/>
    </source>
</evidence>
<dbReference type="PANTHER" id="PTHR11606">
    <property type="entry name" value="GLUTAMATE DEHYDROGENASE"/>
    <property type="match status" value="1"/>
</dbReference>
<dbReference type="Pfam" id="PF23147">
    <property type="entry name" value="GDH2_N"/>
    <property type="match status" value="1"/>
</dbReference>
<dbReference type="Pfam" id="PF00208">
    <property type="entry name" value="ELFV_dehydrog"/>
    <property type="match status" value="1"/>
</dbReference>
<dbReference type="SMART" id="SM00839">
    <property type="entry name" value="ELFV_dehydrog"/>
    <property type="match status" value="1"/>
</dbReference>
<dbReference type="SUPFAM" id="SSF53223">
    <property type="entry name" value="Aminoacid dehydrogenase-like, N-terminal domain"/>
    <property type="match status" value="1"/>
</dbReference>
<evidence type="ECO:0000259" key="6">
    <source>
        <dbReference type="SMART" id="SM00839"/>
    </source>
</evidence>
<dbReference type="Gene3D" id="3.40.50.720">
    <property type="entry name" value="NAD(P)-binding Rossmann-like Domain"/>
    <property type="match status" value="1"/>
</dbReference>
<evidence type="ECO:0000256" key="4">
    <source>
        <dbReference type="PIRNR" id="PIRNR000184"/>
    </source>
</evidence>
<name>A0AAD7CBL2_9AGAR</name>
<dbReference type="InterPro" id="IPR056365">
    <property type="entry name" value="NAD-GDH_2nd"/>
</dbReference>
<dbReference type="GO" id="GO:0004352">
    <property type="term" value="F:glutamate dehydrogenase (NAD+) activity"/>
    <property type="evidence" value="ECO:0007669"/>
    <property type="project" value="UniProtKB-UniRule"/>
</dbReference>
<dbReference type="InterPro" id="IPR006096">
    <property type="entry name" value="Glu/Leu/Phe/Val/Trp_DH_C"/>
</dbReference>
<dbReference type="GO" id="GO:0005739">
    <property type="term" value="C:mitochondrion"/>
    <property type="evidence" value="ECO:0007669"/>
    <property type="project" value="UniProtKB-UniRule"/>
</dbReference>
<evidence type="ECO:0000256" key="1">
    <source>
        <dbReference type="ARBA" id="ARBA00006382"/>
    </source>
</evidence>
<dbReference type="EC" id="1.4.1.2" evidence="4"/>
<feature type="domain" description="Glutamate/phenylalanine/leucine/valine/L-tryptophan dehydrogenase C-terminal" evidence="6">
    <location>
        <begin position="672"/>
        <end position="931"/>
    </location>
</feature>
<gene>
    <name evidence="7" type="ORF">FB45DRAFT_897965</name>
</gene>
<evidence type="ECO:0000313" key="7">
    <source>
        <dbReference type="EMBL" id="KAJ7644454.1"/>
    </source>
</evidence>
<organism evidence="7 8">
    <name type="scientific">Roridomyces roridus</name>
    <dbReference type="NCBI Taxonomy" id="1738132"/>
    <lineage>
        <taxon>Eukaryota</taxon>
        <taxon>Fungi</taxon>
        <taxon>Dikarya</taxon>
        <taxon>Basidiomycota</taxon>
        <taxon>Agaricomycotina</taxon>
        <taxon>Agaricomycetes</taxon>
        <taxon>Agaricomycetidae</taxon>
        <taxon>Agaricales</taxon>
        <taxon>Marasmiineae</taxon>
        <taxon>Mycenaceae</taxon>
        <taxon>Roridomyces</taxon>
    </lineage>
</organism>
<dbReference type="SUPFAM" id="SSF51735">
    <property type="entry name" value="NAD(P)-binding Rossmann-fold domains"/>
    <property type="match status" value="1"/>
</dbReference>
<dbReference type="PIRSF" id="PIRSF000184">
    <property type="entry name" value="GDH_NAD"/>
    <property type="match status" value="1"/>
</dbReference>
<dbReference type="Proteomes" id="UP001221142">
    <property type="component" value="Unassembled WGS sequence"/>
</dbReference>
<dbReference type="InterPro" id="IPR055480">
    <property type="entry name" value="NAD-GDH_N"/>
</dbReference>
<evidence type="ECO:0000256" key="3">
    <source>
        <dbReference type="ARBA" id="ARBA00023027"/>
    </source>
</evidence>
<dbReference type="Pfam" id="PF23152">
    <property type="entry name" value="GDH_2nd"/>
    <property type="match status" value="1"/>
</dbReference>
<dbReference type="InterPro" id="IPR046346">
    <property type="entry name" value="Aminoacid_DH-like_N_sf"/>
</dbReference>
<comment type="similarity">
    <text evidence="1 4">Belongs to the Glu/Leu/Phe/Val dehydrogenases family.</text>
</comment>
<comment type="catalytic activity">
    <reaction evidence="4">
        <text>L-glutamate + NAD(+) + H2O = 2-oxoglutarate + NH4(+) + NADH + H(+)</text>
        <dbReference type="Rhea" id="RHEA:15133"/>
        <dbReference type="ChEBI" id="CHEBI:15377"/>
        <dbReference type="ChEBI" id="CHEBI:15378"/>
        <dbReference type="ChEBI" id="CHEBI:16810"/>
        <dbReference type="ChEBI" id="CHEBI:28938"/>
        <dbReference type="ChEBI" id="CHEBI:29985"/>
        <dbReference type="ChEBI" id="CHEBI:57540"/>
        <dbReference type="ChEBI" id="CHEBI:57945"/>
        <dbReference type="EC" id="1.4.1.2"/>
    </reaction>
</comment>
<reference evidence="7" key="1">
    <citation type="submission" date="2023-03" db="EMBL/GenBank/DDBJ databases">
        <title>Massive genome expansion in bonnet fungi (Mycena s.s.) driven by repeated elements and novel gene families across ecological guilds.</title>
        <authorList>
            <consortium name="Lawrence Berkeley National Laboratory"/>
            <person name="Harder C.B."/>
            <person name="Miyauchi S."/>
            <person name="Viragh M."/>
            <person name="Kuo A."/>
            <person name="Thoen E."/>
            <person name="Andreopoulos B."/>
            <person name="Lu D."/>
            <person name="Skrede I."/>
            <person name="Drula E."/>
            <person name="Henrissat B."/>
            <person name="Morin E."/>
            <person name="Kohler A."/>
            <person name="Barry K."/>
            <person name="LaButti K."/>
            <person name="Morin E."/>
            <person name="Salamov A."/>
            <person name="Lipzen A."/>
            <person name="Mereny Z."/>
            <person name="Hegedus B."/>
            <person name="Baldrian P."/>
            <person name="Stursova M."/>
            <person name="Weitz H."/>
            <person name="Taylor A."/>
            <person name="Grigoriev I.V."/>
            <person name="Nagy L.G."/>
            <person name="Martin F."/>
            <person name="Kauserud H."/>
        </authorList>
    </citation>
    <scope>NUCLEOTIDE SEQUENCE</scope>
    <source>
        <strain evidence="7">9284</strain>
    </source>
</reference>
<evidence type="ECO:0000256" key="5">
    <source>
        <dbReference type="SAM" id="MobiDB-lite"/>
    </source>
</evidence>
<protein>
    <recommendedName>
        <fullName evidence="4">NAD-specific glutamate dehydrogenase</fullName>
        <ecNumber evidence="4">1.4.1.2</ecNumber>
    </recommendedName>
</protein>
<comment type="function">
    <text evidence="4">NAD(+)-dependent glutamate dehydrogenase which degrades glutamate to ammonia and alpha-ketoglutarate.</text>
</comment>
<accession>A0AAD7CBL2</accession>
<dbReference type="GO" id="GO:0006538">
    <property type="term" value="P:L-glutamate catabolic process"/>
    <property type="evidence" value="ECO:0007669"/>
    <property type="project" value="UniProtKB-UniRule"/>
</dbReference>
<keyword evidence="2 4" id="KW-0560">Oxidoreductase</keyword>